<dbReference type="EMBL" id="JAGGKI010000016">
    <property type="protein sequence ID" value="MBP1895725.1"/>
    <property type="molecule type" value="Genomic_DNA"/>
</dbReference>
<dbReference type="InterPro" id="IPR012334">
    <property type="entry name" value="Pectin_lyas_fold"/>
</dbReference>
<accession>A0ABS4FHL6</accession>
<dbReference type="SUPFAM" id="SSF51126">
    <property type="entry name" value="Pectin lyase-like"/>
    <property type="match status" value="1"/>
</dbReference>
<dbReference type="InterPro" id="IPR003343">
    <property type="entry name" value="Big_2"/>
</dbReference>
<dbReference type="Gene3D" id="2.60.120.560">
    <property type="entry name" value="Exo-inulinase, domain 1"/>
    <property type="match status" value="2"/>
</dbReference>
<dbReference type="Gene3D" id="2.60.40.1080">
    <property type="match status" value="2"/>
</dbReference>
<dbReference type="PANTHER" id="PTHR36453">
    <property type="entry name" value="SECRETED PROTEIN-RELATED"/>
    <property type="match status" value="1"/>
</dbReference>
<evidence type="ECO:0000313" key="4">
    <source>
        <dbReference type="Proteomes" id="UP000706926"/>
    </source>
</evidence>
<evidence type="ECO:0000256" key="1">
    <source>
        <dbReference type="SAM" id="SignalP"/>
    </source>
</evidence>
<keyword evidence="1" id="KW-0732">Signal</keyword>
<dbReference type="InterPro" id="IPR006626">
    <property type="entry name" value="PbH1"/>
</dbReference>
<evidence type="ECO:0000259" key="2">
    <source>
        <dbReference type="SMART" id="SM00635"/>
    </source>
</evidence>
<dbReference type="InterPro" id="IPR053868">
    <property type="entry name" value="Pel9A-like_beta_helix"/>
</dbReference>
<dbReference type="SMART" id="SM00710">
    <property type="entry name" value="PbH1"/>
    <property type="match status" value="6"/>
</dbReference>
<dbReference type="GeneID" id="95406724"/>
<dbReference type="SUPFAM" id="SSF49373">
    <property type="entry name" value="Invasin/intimin cell-adhesion fragments"/>
    <property type="match status" value="2"/>
</dbReference>
<dbReference type="Gene3D" id="2.160.20.10">
    <property type="entry name" value="Single-stranded right-handed beta-helix, Pectin lyase-like"/>
    <property type="match status" value="2"/>
</dbReference>
<sequence length="1258" mass="139080">MMKKLLLAALAASLLFALHPFAMMTDTASAYGNPHGTAYYVAPDGSDSNKGTKNKPFRTLEKARDTIRALKAKKGLPRGGVTVYLREGRYERTASFELNAQDSGEAGKPITYTAYPGETVILSGSRRLEKSAFVPVTDTAILNRIISEEARSKVLVADLASLGITDYGEMSRHGYYLANDLSKVPPMELYVGGEGMTLARWPNEGTVQMDEILDPGPTRKSPDGEVHKRGGTFTYTYDRPQYWTQADDIWLDGIFGYSWEWSYNQIAAIDTEAKSITLRYGEMSGIFKNWYPDFHFAQNLLEEIDMPGEYYIDRQTGKLYFLPNAEFMTADPSIEVTMLKTPMINAIDASYIDFSELILENGRDSAVVFMGGSHMRILQSEIRNFTNSGVLVNTQSRFHYNDFAGVPGTDHKIENTHIHHIGGTAVTLTGGDKTTLAPGNNAVENSHIHDFAYYHKAYNPGVLLSGVGNRMSNNELHDAPHPGVLIFGNDHLVEYNNIYDVCKTFSDLGAIYMNAGETPQQRGTVIRRNYFHHIGESKPGVEGVYPDNFTMGLKIDENIFYKMGNSAIKNNGGAHILTRNNIFVDSKVPYDYADLFLGDEPDDQVPLNYMPKWRALFEANNDFVGTPYLAKYPELANFFTENRYYPDTNTFHGNVVYNPTVPRSSTTNEEGAYDKFNLVQYADNWVTDEDPGFVNLAGGDLSLRMDAQVFEAIPGFPDIPFHEIGIHGKAGTTNSPDGYPVEGVVVYDDEVTVDRWKTVKLRTAVLPWNADNPKLVFTSTDPAIAAVDDNGIVTGQEVGQTVITVASAENPQLTATVDVTVEAGDGIMDFTDFESGANGWPQDANRSIVKEGDNRWYKILNGATALSAKTFSDYELSFKLKTPESIGENATLYVFNRQAGSGSTRVGYKTRPDGTSSWLLYNAAWTILHELKLPGHDLKPNTEYEIKILVHGGEISVYVDGQFRLKAADPGHNEAGKVGFYVNNVTHMLFDDIRFKALTTELAGIIPSEREVRLAAGEQRQLELTFDPAGTPDTGVIWQSADPAVAEVSDTGVVSAVYEGETTVTAVSVANPLVKADIKVTVSSIMHETDFETGGNGWPVDPNRSIAVDPDGNRRYKILNGATGLLDRAFQSYELDFTLKTPAVMPDDGTMYVFDRQDATGSTRIGYRTRPDGTSAWILYDTAWQKIAESALPHRDLQPDTEYAVKIIVKDGDVAVYVDGESRLAGTDPNHRPSGKVGFYVSGFDYMLFDNIRFTVVS</sequence>
<name>A0ABS4FHL6_9BACL</name>
<dbReference type="InterPro" id="IPR011050">
    <property type="entry name" value="Pectin_lyase_fold/virulence"/>
</dbReference>
<keyword evidence="4" id="KW-1185">Reference proteome</keyword>
<dbReference type="InterPro" id="IPR008964">
    <property type="entry name" value="Invasin/intimin_cell_adhesion"/>
</dbReference>
<reference evidence="3 4" key="1">
    <citation type="submission" date="2021-03" db="EMBL/GenBank/DDBJ databases">
        <title>Genomic Encyclopedia of Type Strains, Phase IV (KMG-IV): sequencing the most valuable type-strain genomes for metagenomic binning, comparative biology and taxonomic classification.</title>
        <authorList>
            <person name="Goeker M."/>
        </authorList>
    </citation>
    <scope>NUCLEOTIDE SEQUENCE [LARGE SCALE GENOMIC DNA]</scope>
    <source>
        <strain evidence="3 4">DSM 15596</strain>
    </source>
</reference>
<proteinExistence type="predicted"/>
<dbReference type="Pfam" id="PF22842">
    <property type="entry name" value="Pel9A-like_beta_helix"/>
    <property type="match status" value="1"/>
</dbReference>
<feature type="signal peptide" evidence="1">
    <location>
        <begin position="1"/>
        <end position="22"/>
    </location>
</feature>
<dbReference type="Pfam" id="PF02368">
    <property type="entry name" value="Big_2"/>
    <property type="match status" value="2"/>
</dbReference>
<dbReference type="PANTHER" id="PTHR36453:SF1">
    <property type="entry name" value="RIGHT HANDED BETA HELIX DOMAIN-CONTAINING PROTEIN"/>
    <property type="match status" value="1"/>
</dbReference>
<dbReference type="Proteomes" id="UP000706926">
    <property type="component" value="Unassembled WGS sequence"/>
</dbReference>
<organism evidence="3 4">
    <name type="scientific">Paenibacillus lactis</name>
    <dbReference type="NCBI Taxonomy" id="228574"/>
    <lineage>
        <taxon>Bacteria</taxon>
        <taxon>Bacillati</taxon>
        <taxon>Bacillota</taxon>
        <taxon>Bacilli</taxon>
        <taxon>Bacillales</taxon>
        <taxon>Paenibacillaceae</taxon>
        <taxon>Paenibacillus</taxon>
    </lineage>
</organism>
<dbReference type="SMART" id="SM00635">
    <property type="entry name" value="BID_2"/>
    <property type="match status" value="2"/>
</dbReference>
<comment type="caution">
    <text evidence="3">The sequence shown here is derived from an EMBL/GenBank/DDBJ whole genome shotgun (WGS) entry which is preliminary data.</text>
</comment>
<feature type="domain" description="BIG2" evidence="2">
    <location>
        <begin position="1001"/>
        <end position="1077"/>
    </location>
</feature>
<evidence type="ECO:0000313" key="3">
    <source>
        <dbReference type="EMBL" id="MBP1895725.1"/>
    </source>
</evidence>
<feature type="chain" id="PRO_5045559458" description="BIG2 domain-containing protein" evidence="1">
    <location>
        <begin position="23"/>
        <end position="1258"/>
    </location>
</feature>
<dbReference type="InterPro" id="IPR039448">
    <property type="entry name" value="Beta_helix"/>
</dbReference>
<gene>
    <name evidence="3" type="ORF">J2Z18_004835</name>
</gene>
<protein>
    <recommendedName>
        <fullName evidence="2">BIG2 domain-containing protein</fullName>
    </recommendedName>
</protein>
<dbReference type="Pfam" id="PF13229">
    <property type="entry name" value="Beta_helix"/>
    <property type="match status" value="1"/>
</dbReference>
<dbReference type="RefSeq" id="WP_244152649.1">
    <property type="nucleotide sequence ID" value="NZ_CP139098.1"/>
</dbReference>
<feature type="domain" description="BIG2" evidence="2">
    <location>
        <begin position="740"/>
        <end position="817"/>
    </location>
</feature>